<organism evidence="2 3">
    <name type="scientific">Austropuccinia psidii MF-1</name>
    <dbReference type="NCBI Taxonomy" id="1389203"/>
    <lineage>
        <taxon>Eukaryota</taxon>
        <taxon>Fungi</taxon>
        <taxon>Dikarya</taxon>
        <taxon>Basidiomycota</taxon>
        <taxon>Pucciniomycotina</taxon>
        <taxon>Pucciniomycetes</taxon>
        <taxon>Pucciniales</taxon>
        <taxon>Sphaerophragmiaceae</taxon>
        <taxon>Austropuccinia</taxon>
    </lineage>
</organism>
<gene>
    <name evidence="2" type="ORF">O181_085846</name>
</gene>
<feature type="compositionally biased region" description="Basic and acidic residues" evidence="1">
    <location>
        <begin position="17"/>
        <end position="27"/>
    </location>
</feature>
<dbReference type="AlphaFoldDB" id="A0A9Q3IK44"/>
<feature type="region of interest" description="Disordered" evidence="1">
    <location>
        <begin position="1"/>
        <end position="83"/>
    </location>
</feature>
<evidence type="ECO:0000256" key="1">
    <source>
        <dbReference type="SAM" id="MobiDB-lite"/>
    </source>
</evidence>
<evidence type="ECO:0000313" key="3">
    <source>
        <dbReference type="Proteomes" id="UP000765509"/>
    </source>
</evidence>
<protein>
    <submittedName>
        <fullName evidence="2">Uncharacterized protein</fullName>
    </submittedName>
</protein>
<feature type="compositionally biased region" description="Basic and acidic residues" evidence="1">
    <location>
        <begin position="229"/>
        <end position="238"/>
    </location>
</feature>
<feature type="compositionally biased region" description="Polar residues" evidence="1">
    <location>
        <begin position="47"/>
        <end position="62"/>
    </location>
</feature>
<feature type="compositionally biased region" description="Polar residues" evidence="1">
    <location>
        <begin position="7"/>
        <end position="16"/>
    </location>
</feature>
<feature type="compositionally biased region" description="Basic residues" evidence="1">
    <location>
        <begin position="239"/>
        <end position="257"/>
    </location>
</feature>
<evidence type="ECO:0000313" key="2">
    <source>
        <dbReference type="EMBL" id="MBW0546131.1"/>
    </source>
</evidence>
<proteinExistence type="predicted"/>
<name>A0A9Q3IK44_9BASI</name>
<accession>A0A9Q3IK44</accession>
<reference evidence="2" key="1">
    <citation type="submission" date="2021-03" db="EMBL/GenBank/DDBJ databases">
        <title>Draft genome sequence of rust myrtle Austropuccinia psidii MF-1, a brazilian biotype.</title>
        <authorList>
            <person name="Quecine M.C."/>
            <person name="Pachon D.M.R."/>
            <person name="Bonatelli M.L."/>
            <person name="Correr F.H."/>
            <person name="Franceschini L.M."/>
            <person name="Leite T.F."/>
            <person name="Margarido G.R.A."/>
            <person name="Almeida C.A."/>
            <person name="Ferrarezi J.A."/>
            <person name="Labate C.A."/>
        </authorList>
    </citation>
    <scope>NUCLEOTIDE SEQUENCE</scope>
    <source>
        <strain evidence="2">MF-1</strain>
    </source>
</reference>
<feature type="region of interest" description="Disordered" evidence="1">
    <location>
        <begin position="194"/>
        <end position="257"/>
    </location>
</feature>
<feature type="compositionally biased region" description="Polar residues" evidence="1">
    <location>
        <begin position="160"/>
        <end position="174"/>
    </location>
</feature>
<keyword evidence="3" id="KW-1185">Reference proteome</keyword>
<sequence>MKYLTKTIKNPQPQENQSKDTGNESVKEVLNQCKHLSKVVESPKKPQPSNNKDQRAIQNSQPFKPRYPSPPISSGYQPSVPAQMAPRQPLKCYYFLEEGHSSIRCNYLTEDLEKRIFLKPGGTYLFPDFQRVPTEGPKSAKELVRNFAQEQEDFTKKMMEQSNTSPMKQETTVTEESKGEKATSIAQIEEWGNWKPPQISPANENLQINVGLRQTRQRAVRQESQSQTQKEDKNETQKPFKKRYQVHTTRKMRQKKK</sequence>
<dbReference type="EMBL" id="AVOT02051089">
    <property type="protein sequence ID" value="MBW0546131.1"/>
    <property type="molecule type" value="Genomic_DNA"/>
</dbReference>
<feature type="region of interest" description="Disordered" evidence="1">
    <location>
        <begin position="158"/>
        <end position="182"/>
    </location>
</feature>
<dbReference type="Proteomes" id="UP000765509">
    <property type="component" value="Unassembled WGS sequence"/>
</dbReference>
<feature type="compositionally biased region" description="Polar residues" evidence="1">
    <location>
        <begin position="200"/>
        <end position="214"/>
    </location>
</feature>
<comment type="caution">
    <text evidence="2">The sequence shown here is derived from an EMBL/GenBank/DDBJ whole genome shotgun (WGS) entry which is preliminary data.</text>
</comment>